<evidence type="ECO:0000256" key="3">
    <source>
        <dbReference type="ARBA" id="ARBA00022989"/>
    </source>
</evidence>
<feature type="transmembrane region" description="Helical" evidence="9">
    <location>
        <begin position="144"/>
        <end position="166"/>
    </location>
</feature>
<evidence type="ECO:0000259" key="11">
    <source>
        <dbReference type="PROSITE" id="PS50259"/>
    </source>
</evidence>
<dbReference type="PROSITE" id="PS50259">
    <property type="entry name" value="G_PROTEIN_RECEP_F3_4"/>
    <property type="match status" value="1"/>
</dbReference>
<keyword evidence="5 9" id="KW-0472">Membrane</keyword>
<evidence type="ECO:0000256" key="10">
    <source>
        <dbReference type="SAM" id="SignalP"/>
    </source>
</evidence>
<evidence type="ECO:0000256" key="1">
    <source>
        <dbReference type="ARBA" id="ARBA00004141"/>
    </source>
</evidence>
<evidence type="ECO:0000256" key="8">
    <source>
        <dbReference type="ARBA" id="ARBA00023224"/>
    </source>
</evidence>
<dbReference type="PANTHER" id="PTHR10519">
    <property type="entry name" value="GABA-B RECEPTOR"/>
    <property type="match status" value="1"/>
</dbReference>
<keyword evidence="2 9" id="KW-0812">Transmembrane</keyword>
<dbReference type="PANTHER" id="PTHR10519:SF20">
    <property type="entry name" value="G-PROTEIN COUPLED RECEPTOR 156-RELATED"/>
    <property type="match status" value="1"/>
</dbReference>
<dbReference type="Proteomes" id="UP000276133">
    <property type="component" value="Unassembled WGS sequence"/>
</dbReference>
<feature type="signal peptide" evidence="10">
    <location>
        <begin position="1"/>
        <end position="16"/>
    </location>
</feature>
<keyword evidence="3 9" id="KW-1133">Transmembrane helix</keyword>
<keyword evidence="6 12" id="KW-0675">Receptor</keyword>
<evidence type="ECO:0000256" key="7">
    <source>
        <dbReference type="ARBA" id="ARBA00023180"/>
    </source>
</evidence>
<dbReference type="OrthoDB" id="2150267at2759"/>
<proteinExistence type="predicted"/>
<keyword evidence="8" id="KW-0807">Transducer</keyword>
<reference evidence="12 13" key="1">
    <citation type="journal article" date="2018" name="Sci. Rep.">
        <title>Genomic signatures of local adaptation to the degree of environmental predictability in rotifers.</title>
        <authorList>
            <person name="Franch-Gras L."/>
            <person name="Hahn C."/>
            <person name="Garcia-Roger E.M."/>
            <person name="Carmona M.J."/>
            <person name="Serra M."/>
            <person name="Gomez A."/>
        </authorList>
    </citation>
    <scope>NUCLEOTIDE SEQUENCE [LARGE SCALE GENOMIC DNA]</scope>
    <source>
        <strain evidence="12">HYR1</strain>
    </source>
</reference>
<evidence type="ECO:0000256" key="2">
    <source>
        <dbReference type="ARBA" id="ARBA00022692"/>
    </source>
</evidence>
<dbReference type="GO" id="GO:0038039">
    <property type="term" value="C:G protein-coupled receptor heterodimeric complex"/>
    <property type="evidence" value="ECO:0007669"/>
    <property type="project" value="TreeGrafter"/>
</dbReference>
<evidence type="ECO:0000256" key="6">
    <source>
        <dbReference type="ARBA" id="ARBA00023170"/>
    </source>
</evidence>
<name>A0A3M7SIC4_BRAPC</name>
<keyword evidence="10" id="KW-0732">Signal</keyword>
<dbReference type="Pfam" id="PF00003">
    <property type="entry name" value="7tm_3"/>
    <property type="match status" value="1"/>
</dbReference>
<organism evidence="12 13">
    <name type="scientific">Brachionus plicatilis</name>
    <name type="common">Marine rotifer</name>
    <name type="synonym">Brachionus muelleri</name>
    <dbReference type="NCBI Taxonomy" id="10195"/>
    <lineage>
        <taxon>Eukaryota</taxon>
        <taxon>Metazoa</taxon>
        <taxon>Spiralia</taxon>
        <taxon>Gnathifera</taxon>
        <taxon>Rotifera</taxon>
        <taxon>Eurotatoria</taxon>
        <taxon>Monogononta</taxon>
        <taxon>Pseudotrocha</taxon>
        <taxon>Ploima</taxon>
        <taxon>Brachionidae</taxon>
        <taxon>Brachionus</taxon>
    </lineage>
</organism>
<dbReference type="EMBL" id="REGN01001318">
    <property type="protein sequence ID" value="RNA35511.1"/>
    <property type="molecule type" value="Genomic_DNA"/>
</dbReference>
<feature type="domain" description="G-protein coupled receptors family 3 profile" evidence="11">
    <location>
        <begin position="1"/>
        <end position="173"/>
    </location>
</feature>
<dbReference type="InterPro" id="IPR017978">
    <property type="entry name" value="GPCR_3_C"/>
</dbReference>
<feature type="chain" id="PRO_5017983127" evidence="10">
    <location>
        <begin position="17"/>
        <end position="173"/>
    </location>
</feature>
<dbReference type="InterPro" id="IPR002455">
    <property type="entry name" value="GPCR3_GABA-B"/>
</dbReference>
<keyword evidence="4" id="KW-0297">G-protein coupled receptor</keyword>
<evidence type="ECO:0000256" key="5">
    <source>
        <dbReference type="ARBA" id="ARBA00023136"/>
    </source>
</evidence>
<feature type="transmembrane region" description="Helical" evidence="9">
    <location>
        <begin position="80"/>
        <end position="104"/>
    </location>
</feature>
<evidence type="ECO:0000256" key="4">
    <source>
        <dbReference type="ARBA" id="ARBA00023040"/>
    </source>
</evidence>
<feature type="transmembrane region" description="Helical" evidence="9">
    <location>
        <begin position="116"/>
        <end position="138"/>
    </location>
</feature>
<protein>
    <submittedName>
        <fullName evidence="12">Gamma-aminobutyric acid type B receptor subunit 2</fullName>
    </submittedName>
</protein>
<dbReference type="GO" id="GO:0004965">
    <property type="term" value="F:G protein-coupled GABA receptor activity"/>
    <property type="evidence" value="ECO:0007669"/>
    <property type="project" value="InterPro"/>
</dbReference>
<dbReference type="STRING" id="10195.A0A3M7SIC4"/>
<keyword evidence="7" id="KW-0325">Glycoprotein</keyword>
<sequence length="173" mass="20159">MFVDLIILFVWQFSDSVKLRARYVYEVQSQPTRLFVPNRQTKNLTDSDPRNGENSAIRNLSHQTNQLKIVFECNSNLNEVWITMLTMYKIILLMYGIYLAWIIRNINVPSMNDSKYLLLSTYTIIICGLGSMTLMQLLKDWPDVVQAFFTIGIIISTCTTQCLLFIPKFKKQL</sequence>
<gene>
    <name evidence="12" type="ORF">BpHYR1_039980</name>
</gene>
<comment type="subcellular location">
    <subcellularLocation>
        <location evidence="1">Membrane</location>
        <topology evidence="1">Multi-pass membrane protein</topology>
    </subcellularLocation>
</comment>
<dbReference type="GO" id="GO:0007214">
    <property type="term" value="P:gamma-aminobutyric acid signaling pathway"/>
    <property type="evidence" value="ECO:0007669"/>
    <property type="project" value="TreeGrafter"/>
</dbReference>
<evidence type="ECO:0000256" key="9">
    <source>
        <dbReference type="SAM" id="Phobius"/>
    </source>
</evidence>
<accession>A0A3M7SIC4</accession>
<keyword evidence="13" id="KW-1185">Reference proteome</keyword>
<evidence type="ECO:0000313" key="12">
    <source>
        <dbReference type="EMBL" id="RNA35511.1"/>
    </source>
</evidence>
<dbReference type="AlphaFoldDB" id="A0A3M7SIC4"/>
<comment type="caution">
    <text evidence="12">The sequence shown here is derived from an EMBL/GenBank/DDBJ whole genome shotgun (WGS) entry which is preliminary data.</text>
</comment>
<evidence type="ECO:0000313" key="13">
    <source>
        <dbReference type="Proteomes" id="UP000276133"/>
    </source>
</evidence>